<evidence type="ECO:0000313" key="3">
    <source>
        <dbReference type="Proteomes" id="UP000799118"/>
    </source>
</evidence>
<keyword evidence="3" id="KW-1185">Reference proteome</keyword>
<dbReference type="GO" id="GO:0006298">
    <property type="term" value="P:mismatch repair"/>
    <property type="evidence" value="ECO:0007669"/>
    <property type="project" value="InterPro"/>
</dbReference>
<feature type="compositionally biased region" description="Basic and acidic residues" evidence="1">
    <location>
        <begin position="65"/>
        <end position="80"/>
    </location>
</feature>
<evidence type="ECO:0000256" key="1">
    <source>
        <dbReference type="SAM" id="MobiDB-lite"/>
    </source>
</evidence>
<feature type="region of interest" description="Disordered" evidence="1">
    <location>
        <begin position="57"/>
        <end position="91"/>
    </location>
</feature>
<organism evidence="2 3">
    <name type="scientific">Gymnopus androsaceus JB14</name>
    <dbReference type="NCBI Taxonomy" id="1447944"/>
    <lineage>
        <taxon>Eukaryota</taxon>
        <taxon>Fungi</taxon>
        <taxon>Dikarya</taxon>
        <taxon>Basidiomycota</taxon>
        <taxon>Agaricomycotina</taxon>
        <taxon>Agaricomycetes</taxon>
        <taxon>Agaricomycetidae</taxon>
        <taxon>Agaricales</taxon>
        <taxon>Marasmiineae</taxon>
        <taxon>Omphalotaceae</taxon>
        <taxon>Gymnopus</taxon>
    </lineage>
</organism>
<dbReference type="GO" id="GO:0030983">
    <property type="term" value="F:mismatched DNA binding"/>
    <property type="evidence" value="ECO:0007669"/>
    <property type="project" value="InterPro"/>
</dbReference>
<accession>A0A6A4IA59</accession>
<proteinExistence type="predicted"/>
<dbReference type="Gene3D" id="3.30.420.110">
    <property type="entry name" value="MutS, connector domain"/>
    <property type="match status" value="1"/>
</dbReference>
<dbReference type="GO" id="GO:0005524">
    <property type="term" value="F:ATP binding"/>
    <property type="evidence" value="ECO:0007669"/>
    <property type="project" value="InterPro"/>
</dbReference>
<dbReference type="InterPro" id="IPR036678">
    <property type="entry name" value="MutS_con_dom_sf"/>
</dbReference>
<dbReference type="AlphaFoldDB" id="A0A6A4IA59"/>
<dbReference type="EMBL" id="ML769399">
    <property type="protein sequence ID" value="KAE9406900.1"/>
    <property type="molecule type" value="Genomic_DNA"/>
</dbReference>
<protein>
    <submittedName>
        <fullName evidence="2">Uncharacterized protein</fullName>
    </submittedName>
</protein>
<evidence type="ECO:0000313" key="2">
    <source>
        <dbReference type="EMBL" id="KAE9406900.1"/>
    </source>
</evidence>
<dbReference type="Proteomes" id="UP000799118">
    <property type="component" value="Unassembled WGS sequence"/>
</dbReference>
<reference evidence="2" key="1">
    <citation type="journal article" date="2019" name="Environ. Microbiol.">
        <title>Fungal ecological strategies reflected in gene transcription - a case study of two litter decomposers.</title>
        <authorList>
            <person name="Barbi F."/>
            <person name="Kohler A."/>
            <person name="Barry K."/>
            <person name="Baskaran P."/>
            <person name="Daum C."/>
            <person name="Fauchery L."/>
            <person name="Ihrmark K."/>
            <person name="Kuo A."/>
            <person name="LaButti K."/>
            <person name="Lipzen A."/>
            <person name="Morin E."/>
            <person name="Grigoriev I.V."/>
            <person name="Henrissat B."/>
            <person name="Lindahl B."/>
            <person name="Martin F."/>
        </authorList>
    </citation>
    <scope>NUCLEOTIDE SEQUENCE</scope>
    <source>
        <strain evidence="2">JB14</strain>
    </source>
</reference>
<gene>
    <name evidence="2" type="ORF">BT96DRAFT_1014585</name>
</gene>
<name>A0A6A4IA59_9AGAR</name>
<sequence length="91" mass="10407">MVTDGHEIKFKDGSHNTFGICVLDPSTSQFNLVVFKDDIRRTKLGPKEMLHQDSRSLNLPANSMKMEEGKKKEWIARSPDETGTETLRWEA</sequence>